<evidence type="ECO:0000313" key="1">
    <source>
        <dbReference type="EMBL" id="STZ63168.1"/>
    </source>
</evidence>
<name>A0A378TQT3_MORLA</name>
<dbReference type="AlphaFoldDB" id="A0A378TQT3"/>
<reference evidence="1 2" key="1">
    <citation type="submission" date="2018-06" db="EMBL/GenBank/DDBJ databases">
        <authorList>
            <consortium name="Pathogen Informatics"/>
            <person name="Doyle S."/>
        </authorList>
    </citation>
    <scope>NUCLEOTIDE SEQUENCE [LARGE SCALE GENOMIC DNA]</scope>
    <source>
        <strain evidence="1 2">NCTC10359</strain>
    </source>
</reference>
<proteinExistence type="predicted"/>
<organism evidence="1 2">
    <name type="scientific">Moraxella lacunata</name>
    <dbReference type="NCBI Taxonomy" id="477"/>
    <lineage>
        <taxon>Bacteria</taxon>
        <taxon>Pseudomonadati</taxon>
        <taxon>Pseudomonadota</taxon>
        <taxon>Gammaproteobacteria</taxon>
        <taxon>Moraxellales</taxon>
        <taxon>Moraxellaceae</taxon>
        <taxon>Moraxella</taxon>
    </lineage>
</organism>
<gene>
    <name evidence="1" type="ORF">NCTC10359_01588</name>
</gene>
<sequence length="292" mass="34256">MHYYFFLGILCLIGVSLGSELSCVPVGVLSKVNENTRDSILFYQTQRKIKNKTADEVDNFLYAKMIWKEKDWLQSAHKINPSIPEDKLVDFYLEQSANMGYREAIGSYANKLASDGTQEFIRGSHDKANQMYKQALSQVKTLIINDCKINSDIDIWSDFYTYKDRMGKVDKRLLDELFFVRQMVKDEYSYEPHNDENIKQATFIYMYDLINCNHIMQNNGGVNDYIPDTYERFLMHRNEKSRVLLYALEIVTKKDLNLPKPTNESDIQKEQILKERAMAFAQEYQNEFLKGK</sequence>
<dbReference type="EMBL" id="UGQU01000002">
    <property type="protein sequence ID" value="STZ63168.1"/>
    <property type="molecule type" value="Genomic_DNA"/>
</dbReference>
<accession>A0A378TQT3</accession>
<dbReference type="Proteomes" id="UP000254437">
    <property type="component" value="Unassembled WGS sequence"/>
</dbReference>
<protein>
    <submittedName>
        <fullName evidence="1">Uncharacterized protein</fullName>
    </submittedName>
</protein>
<evidence type="ECO:0000313" key="2">
    <source>
        <dbReference type="Proteomes" id="UP000254437"/>
    </source>
</evidence>